<reference evidence="1" key="1">
    <citation type="submission" date="2019-10" db="EMBL/GenBank/DDBJ databases">
        <title>Conservation and host-specific expression of non-tandemly repeated heterogenous ribosome RNA gene in arbuscular mycorrhizal fungi.</title>
        <authorList>
            <person name="Maeda T."/>
            <person name="Kobayashi Y."/>
            <person name="Nakagawa T."/>
            <person name="Ezawa T."/>
            <person name="Yamaguchi K."/>
            <person name="Bino T."/>
            <person name="Nishimoto Y."/>
            <person name="Shigenobu S."/>
            <person name="Kawaguchi M."/>
        </authorList>
    </citation>
    <scope>NUCLEOTIDE SEQUENCE</scope>
    <source>
        <strain evidence="1">HR1</strain>
    </source>
</reference>
<dbReference type="OrthoDB" id="10331164at2759"/>
<name>A0A8H3R573_9GLOM</name>
<evidence type="ECO:0000313" key="2">
    <source>
        <dbReference type="Proteomes" id="UP000615446"/>
    </source>
</evidence>
<proteinExistence type="predicted"/>
<dbReference type="EMBL" id="BLAL01000356">
    <property type="protein sequence ID" value="GET04541.1"/>
    <property type="molecule type" value="Genomic_DNA"/>
</dbReference>
<accession>A0A8H3R573</accession>
<protein>
    <submittedName>
        <fullName evidence="1">Uncharacterized protein</fullName>
    </submittedName>
</protein>
<sequence>MRVLLGPIKFPQSENSLSLGVEQERSEFRVCSISCGAKASFLIRGSRIDELLRFKLVNNFSYQRFHDAELNPGLQVYEYTLLTLKVDTKLGSWNSNGLEHQQ</sequence>
<evidence type="ECO:0000313" key="1">
    <source>
        <dbReference type="EMBL" id="GET04541.1"/>
    </source>
</evidence>
<comment type="caution">
    <text evidence="1">The sequence shown here is derived from an EMBL/GenBank/DDBJ whole genome shotgun (WGS) entry which is preliminary data.</text>
</comment>
<dbReference type="Proteomes" id="UP000615446">
    <property type="component" value="Unassembled WGS sequence"/>
</dbReference>
<organism evidence="1 2">
    <name type="scientific">Rhizophagus clarus</name>
    <dbReference type="NCBI Taxonomy" id="94130"/>
    <lineage>
        <taxon>Eukaryota</taxon>
        <taxon>Fungi</taxon>
        <taxon>Fungi incertae sedis</taxon>
        <taxon>Mucoromycota</taxon>
        <taxon>Glomeromycotina</taxon>
        <taxon>Glomeromycetes</taxon>
        <taxon>Glomerales</taxon>
        <taxon>Glomeraceae</taxon>
        <taxon>Rhizophagus</taxon>
    </lineage>
</organism>
<gene>
    <name evidence="1" type="ORF">RCL2_003084300</name>
</gene>
<dbReference type="AlphaFoldDB" id="A0A8H3R573"/>